<dbReference type="PANTHER" id="PTHR34094:SF1">
    <property type="entry name" value="PROTEIN FAM185A"/>
    <property type="match status" value="1"/>
</dbReference>
<evidence type="ECO:0000259" key="1">
    <source>
        <dbReference type="Pfam" id="PF13349"/>
    </source>
</evidence>
<feature type="domain" description="DUF4097" evidence="1">
    <location>
        <begin position="142"/>
        <end position="292"/>
    </location>
</feature>
<gene>
    <name evidence="2" type="ORF">A8709_20750</name>
</gene>
<protein>
    <recommendedName>
        <fullName evidence="1">DUF4097 domain-containing protein</fullName>
    </recommendedName>
</protein>
<dbReference type="PANTHER" id="PTHR34094">
    <property type="match status" value="1"/>
</dbReference>
<dbReference type="InterPro" id="IPR025164">
    <property type="entry name" value="Toastrack_DUF4097"/>
</dbReference>
<dbReference type="Pfam" id="PF13349">
    <property type="entry name" value="DUF4097"/>
    <property type="match status" value="1"/>
</dbReference>
<proteinExistence type="predicted"/>
<dbReference type="RefSeq" id="WP_065854615.1">
    <property type="nucleotide sequence ID" value="NZ_LYPC01000025.1"/>
</dbReference>
<reference evidence="3" key="1">
    <citation type="submission" date="2016-05" db="EMBL/GenBank/DDBJ databases">
        <title>Paenibacillus oryzae. sp. nov., isolated from the rice root.</title>
        <authorList>
            <person name="Zhang J."/>
            <person name="Zhang X."/>
        </authorList>
    </citation>
    <scope>NUCLEOTIDE SEQUENCE [LARGE SCALE GENOMIC DNA]</scope>
    <source>
        <strain evidence="3">KCTC13222</strain>
    </source>
</reference>
<sequence>MQRKVKFFLVTGFICLAVGLIGAAVSFQSLDLDAGAANIDIEKKIAAASIDTLIIENDISGVTFVRSDSDEISVHLKGASLDKDAKNCTVEATTEGSNVWRVDVCKNNKNRVHFGFDLTQLKSLLSGQRFGLRTEVSLPDKLFKAVTVSTDTGGITFKDVKAEKLTATTDTGSITIDHYEGKQLTLQTDTGGVHVNDGQGNIKIKTDTGGITASLRDVGDTVSLQADTGSIRLQVDPSITDTSFDLSSDTGSASLQIPGVTVEKTGHNSAKGSIGTGSKKITARTDTGYVEVKTR</sequence>
<dbReference type="AlphaFoldDB" id="A0A1C0ZYI4"/>
<name>A0A1C0ZYI4_9BACL</name>
<dbReference type="EMBL" id="LYPC01000025">
    <property type="protein sequence ID" value="OCT13175.1"/>
    <property type="molecule type" value="Genomic_DNA"/>
</dbReference>
<dbReference type="STRING" id="512399.A8709_20750"/>
<comment type="caution">
    <text evidence="2">The sequence shown here is derived from an EMBL/GenBank/DDBJ whole genome shotgun (WGS) entry which is preliminary data.</text>
</comment>
<accession>A0A1C0ZYI4</accession>
<dbReference type="Proteomes" id="UP000093309">
    <property type="component" value="Unassembled WGS sequence"/>
</dbReference>
<dbReference type="OrthoDB" id="2539127at2"/>
<evidence type="ECO:0000313" key="2">
    <source>
        <dbReference type="EMBL" id="OCT13175.1"/>
    </source>
</evidence>
<evidence type="ECO:0000313" key="3">
    <source>
        <dbReference type="Proteomes" id="UP000093309"/>
    </source>
</evidence>
<keyword evidence="3" id="KW-1185">Reference proteome</keyword>
<organism evidence="2 3">
    <name type="scientific">Paenibacillus pectinilyticus</name>
    <dbReference type="NCBI Taxonomy" id="512399"/>
    <lineage>
        <taxon>Bacteria</taxon>
        <taxon>Bacillati</taxon>
        <taxon>Bacillota</taxon>
        <taxon>Bacilli</taxon>
        <taxon>Bacillales</taxon>
        <taxon>Paenibacillaceae</taxon>
        <taxon>Paenibacillus</taxon>
    </lineage>
</organism>